<proteinExistence type="inferred from homology"/>
<dbReference type="InterPro" id="IPR007115">
    <property type="entry name" value="6-PTP_synth/QueD"/>
</dbReference>
<dbReference type="EMBL" id="OCTY01000002">
    <property type="protein sequence ID" value="SOJ57954.1"/>
    <property type="molecule type" value="Genomic_DNA"/>
</dbReference>
<comment type="similarity">
    <text evidence="2">Belongs to the PTPS family. QueD subfamily.</text>
</comment>
<evidence type="ECO:0000256" key="6">
    <source>
        <dbReference type="ARBA" id="ARBA00048807"/>
    </source>
</evidence>
<comment type="pathway">
    <text evidence="1">Purine metabolism; 7-cyano-7-deazaguanine biosynthesis.</text>
</comment>
<evidence type="ECO:0000256" key="4">
    <source>
        <dbReference type="ARBA" id="ARBA00018141"/>
    </source>
</evidence>
<dbReference type="Proteomes" id="UP000554965">
    <property type="component" value="Unassembled WGS sequence"/>
</dbReference>
<evidence type="ECO:0000313" key="7">
    <source>
        <dbReference type="EMBL" id="SOJ57954.1"/>
    </source>
</evidence>
<gene>
    <name evidence="7" type="ORF">MSIMFB_05436</name>
</gene>
<dbReference type="AlphaFoldDB" id="A0A7Z7ISI0"/>
<organism evidence="7 8">
    <name type="scientific">Mycobacterium simulans</name>
    <dbReference type="NCBI Taxonomy" id="627089"/>
    <lineage>
        <taxon>Bacteria</taxon>
        <taxon>Bacillati</taxon>
        <taxon>Actinomycetota</taxon>
        <taxon>Actinomycetes</taxon>
        <taxon>Mycobacteriales</taxon>
        <taxon>Mycobacteriaceae</taxon>
        <taxon>Mycobacterium</taxon>
    </lineage>
</organism>
<accession>A0A7Z7ISI0</accession>
<dbReference type="GO" id="GO:0070497">
    <property type="term" value="F:6-carboxytetrahydropterin synthase activity"/>
    <property type="evidence" value="ECO:0007669"/>
    <property type="project" value="UniProtKB-EC"/>
</dbReference>
<name>A0A7Z7ISI0_9MYCO</name>
<evidence type="ECO:0000256" key="3">
    <source>
        <dbReference type="ARBA" id="ARBA00012982"/>
    </source>
</evidence>
<keyword evidence="8" id="KW-1185">Reference proteome</keyword>
<protein>
    <recommendedName>
        <fullName evidence="4">6-carboxy-5,6,7,8-tetrahydropterin synthase</fullName>
        <ecNumber evidence="3">4.1.2.50</ecNumber>
    </recommendedName>
    <alternativeName>
        <fullName evidence="5">Queuosine biosynthesis protein QueD</fullName>
    </alternativeName>
</protein>
<evidence type="ECO:0000256" key="5">
    <source>
        <dbReference type="ARBA" id="ARBA00031449"/>
    </source>
</evidence>
<dbReference type="SUPFAM" id="SSF55620">
    <property type="entry name" value="Tetrahydrobiopterin biosynthesis enzymes-like"/>
    <property type="match status" value="1"/>
</dbReference>
<dbReference type="Gene3D" id="3.30.479.10">
    <property type="entry name" value="6-pyruvoyl tetrahydropterin synthase/QueD"/>
    <property type="match status" value="1"/>
</dbReference>
<evidence type="ECO:0000256" key="2">
    <source>
        <dbReference type="ARBA" id="ARBA00008900"/>
    </source>
</evidence>
<dbReference type="EC" id="4.1.2.50" evidence="3"/>
<evidence type="ECO:0000313" key="8">
    <source>
        <dbReference type="Proteomes" id="UP000554965"/>
    </source>
</evidence>
<comment type="caution">
    <text evidence="7">The sequence shown here is derived from an EMBL/GenBank/DDBJ whole genome shotgun (WGS) entry which is preliminary data.</text>
</comment>
<dbReference type="RefSeq" id="WP_186245298.1">
    <property type="nucleotide sequence ID" value="NZ_OCTY01000002.1"/>
</dbReference>
<dbReference type="Pfam" id="PF01242">
    <property type="entry name" value="PTPS"/>
    <property type="match status" value="1"/>
</dbReference>
<dbReference type="InterPro" id="IPR038418">
    <property type="entry name" value="6-PTP_synth/QueD_sf"/>
</dbReference>
<comment type="catalytic activity">
    <reaction evidence="6">
        <text>7,8-dihydroneopterin 3'-triphosphate + H2O = 6-carboxy-5,6,7,8-tetrahydropterin + triphosphate + acetaldehyde + 2 H(+)</text>
        <dbReference type="Rhea" id="RHEA:27966"/>
        <dbReference type="ChEBI" id="CHEBI:15343"/>
        <dbReference type="ChEBI" id="CHEBI:15377"/>
        <dbReference type="ChEBI" id="CHEBI:15378"/>
        <dbReference type="ChEBI" id="CHEBI:18036"/>
        <dbReference type="ChEBI" id="CHEBI:58462"/>
        <dbReference type="ChEBI" id="CHEBI:61032"/>
        <dbReference type="EC" id="4.1.2.50"/>
    </reaction>
</comment>
<sequence length="174" mass="19614">MSEIAVAEGVRIATVHRADAPIGRTARFHLRKRFGDLPCCHRSWSRQGKRFFLHGYERMFEIEFACAETEPGTGLVLDTHCLKDVRAALRRQFDHTTLIAADDPQLDLFQMLADQGVIDLRIMDSTGMEACAAWVFDTVERIVGKATAGRVWVSRIEARENRNNVITLTAEPAD</sequence>
<dbReference type="UniPathway" id="UPA00391"/>
<reference evidence="7 8" key="1">
    <citation type="submission" date="2017-10" db="EMBL/GenBank/DDBJ databases">
        <authorList>
            <consortium name="Urmite Genomes"/>
        </authorList>
    </citation>
    <scope>NUCLEOTIDE SEQUENCE [LARGE SCALE GENOMIC DNA]</scope>
    <source>
        <strain evidence="7 8">FB-527</strain>
    </source>
</reference>
<evidence type="ECO:0000256" key="1">
    <source>
        <dbReference type="ARBA" id="ARBA00005061"/>
    </source>
</evidence>